<sequence length="64" mass="6849">MKLCAPPGTMAQLSWKGAAVELGGGYRLSATERVCHWLCALAKLFCTHFRQSYRAGGGAMGHGH</sequence>
<dbReference type="EMBL" id="QXFT01001646">
    <property type="protein sequence ID" value="KAE9313500.1"/>
    <property type="molecule type" value="Genomic_DNA"/>
</dbReference>
<dbReference type="AlphaFoldDB" id="A0A6A4DSF3"/>
<evidence type="ECO:0000313" key="1">
    <source>
        <dbReference type="EMBL" id="KAE9313500.1"/>
    </source>
</evidence>
<keyword evidence="2" id="KW-1185">Reference proteome</keyword>
<protein>
    <submittedName>
        <fullName evidence="1">Uncharacterized protein</fullName>
    </submittedName>
</protein>
<reference evidence="1 2" key="1">
    <citation type="submission" date="2018-08" db="EMBL/GenBank/DDBJ databases">
        <title>Genomic investigation of the strawberry pathogen Phytophthora fragariae indicates pathogenicity is determined by transcriptional variation in three key races.</title>
        <authorList>
            <person name="Adams T.M."/>
            <person name="Armitage A.D."/>
            <person name="Sobczyk M.K."/>
            <person name="Bates H.J."/>
            <person name="Dunwell J.M."/>
            <person name="Nellist C.F."/>
            <person name="Harrison R.J."/>
        </authorList>
    </citation>
    <scope>NUCLEOTIDE SEQUENCE [LARGE SCALE GENOMIC DNA]</scope>
    <source>
        <strain evidence="1 2">SCRP333</strain>
    </source>
</reference>
<proteinExistence type="predicted"/>
<comment type="caution">
    <text evidence="1">The sequence shown here is derived from an EMBL/GenBank/DDBJ whole genome shotgun (WGS) entry which is preliminary data.</text>
</comment>
<accession>A0A6A4DSF3</accession>
<organism evidence="1 2">
    <name type="scientific">Phytophthora rubi</name>
    <dbReference type="NCBI Taxonomy" id="129364"/>
    <lineage>
        <taxon>Eukaryota</taxon>
        <taxon>Sar</taxon>
        <taxon>Stramenopiles</taxon>
        <taxon>Oomycota</taxon>
        <taxon>Peronosporomycetes</taxon>
        <taxon>Peronosporales</taxon>
        <taxon>Peronosporaceae</taxon>
        <taxon>Phytophthora</taxon>
    </lineage>
</organism>
<gene>
    <name evidence="1" type="ORF">PR003_g19484</name>
</gene>
<dbReference type="Proteomes" id="UP000434957">
    <property type="component" value="Unassembled WGS sequence"/>
</dbReference>
<evidence type="ECO:0000313" key="2">
    <source>
        <dbReference type="Proteomes" id="UP000434957"/>
    </source>
</evidence>
<name>A0A6A4DSF3_9STRA</name>